<dbReference type="PANTHER" id="PTHR13780">
    <property type="entry name" value="AMP-ACTIVATED PROTEIN KINASE, GAMMA REGULATORY SUBUNIT"/>
    <property type="match status" value="1"/>
</dbReference>
<accession>A0ABR2UIT9</accession>
<name>A0ABR2UIT9_9PEZI</name>
<dbReference type="CDD" id="cd04618">
    <property type="entry name" value="CBS_euAMPK_gamma-like_repeat1"/>
    <property type="match status" value="1"/>
</dbReference>
<dbReference type="InterPro" id="IPR050511">
    <property type="entry name" value="AMPK_gamma/SDS23_families"/>
</dbReference>
<dbReference type="Pfam" id="PF00571">
    <property type="entry name" value="CBS"/>
    <property type="match status" value="3"/>
</dbReference>
<dbReference type="SUPFAM" id="SSF54631">
    <property type="entry name" value="CBS-domain pair"/>
    <property type="match status" value="2"/>
</dbReference>
<dbReference type="InterPro" id="IPR000644">
    <property type="entry name" value="CBS_dom"/>
</dbReference>
<feature type="domain" description="CBS" evidence="6">
    <location>
        <begin position="436"/>
        <end position="501"/>
    </location>
</feature>
<dbReference type="PROSITE" id="PS51371">
    <property type="entry name" value="CBS"/>
    <property type="match status" value="3"/>
</dbReference>
<dbReference type="SMART" id="SM00116">
    <property type="entry name" value="CBS"/>
    <property type="match status" value="4"/>
</dbReference>
<reference evidence="7 8" key="1">
    <citation type="journal article" date="2024" name="J. Plant Pathol.">
        <title>Sequence and assembly of the genome of Seiridium unicorne, isolate CBS 538.82, causal agent of cypress canker disease.</title>
        <authorList>
            <person name="Scali E."/>
            <person name="Rocca G.D."/>
            <person name="Danti R."/>
            <person name="Garbelotto M."/>
            <person name="Barberini S."/>
            <person name="Baroncelli R."/>
            <person name="Emiliani G."/>
        </authorList>
    </citation>
    <scope>NUCLEOTIDE SEQUENCE [LARGE SCALE GENOMIC DNA]</scope>
    <source>
        <strain evidence="7 8">BM-138-508</strain>
    </source>
</reference>
<keyword evidence="2" id="KW-0677">Repeat</keyword>
<dbReference type="Gene3D" id="3.10.580.10">
    <property type="entry name" value="CBS-domain"/>
    <property type="match status" value="2"/>
</dbReference>
<evidence type="ECO:0000256" key="4">
    <source>
        <dbReference type="PROSITE-ProRule" id="PRU00703"/>
    </source>
</evidence>
<dbReference type="PANTHER" id="PTHR13780:SF35">
    <property type="entry name" value="LD22662P"/>
    <property type="match status" value="1"/>
</dbReference>
<dbReference type="CDD" id="cd04641">
    <property type="entry name" value="CBS_euAMPK_gamma-like_repeat2"/>
    <property type="match status" value="1"/>
</dbReference>
<keyword evidence="8" id="KW-1185">Reference proteome</keyword>
<dbReference type="Proteomes" id="UP001408356">
    <property type="component" value="Unassembled WGS sequence"/>
</dbReference>
<evidence type="ECO:0000256" key="2">
    <source>
        <dbReference type="ARBA" id="ARBA00022737"/>
    </source>
</evidence>
<protein>
    <submittedName>
        <fullName evidence="7">Nuclear protein SNF4</fullName>
    </submittedName>
</protein>
<keyword evidence="3 4" id="KW-0129">CBS domain</keyword>
<gene>
    <name evidence="7" type="ORF">SUNI508_11247</name>
</gene>
<evidence type="ECO:0000256" key="3">
    <source>
        <dbReference type="ARBA" id="ARBA00023122"/>
    </source>
</evidence>
<feature type="domain" description="CBS" evidence="6">
    <location>
        <begin position="512"/>
        <end position="571"/>
    </location>
</feature>
<comment type="caution">
    <text evidence="7">The sequence shown here is derived from an EMBL/GenBank/DDBJ whole genome shotgun (WGS) entry which is preliminary data.</text>
</comment>
<feature type="compositionally biased region" description="Basic and acidic residues" evidence="5">
    <location>
        <begin position="254"/>
        <end position="263"/>
    </location>
</feature>
<feature type="region of interest" description="Disordered" evidence="5">
    <location>
        <begin position="36"/>
        <end position="61"/>
    </location>
</feature>
<evidence type="ECO:0000259" key="6">
    <source>
        <dbReference type="PROSITE" id="PS51371"/>
    </source>
</evidence>
<evidence type="ECO:0000256" key="1">
    <source>
        <dbReference type="ARBA" id="ARBA00006750"/>
    </source>
</evidence>
<feature type="region of interest" description="Disordered" evidence="5">
    <location>
        <begin position="254"/>
        <end position="282"/>
    </location>
</feature>
<evidence type="ECO:0000313" key="7">
    <source>
        <dbReference type="EMBL" id="KAK9414405.1"/>
    </source>
</evidence>
<evidence type="ECO:0000256" key="5">
    <source>
        <dbReference type="SAM" id="MobiDB-lite"/>
    </source>
</evidence>
<evidence type="ECO:0000313" key="8">
    <source>
        <dbReference type="Proteomes" id="UP001408356"/>
    </source>
</evidence>
<organism evidence="7 8">
    <name type="scientific">Seiridium unicorne</name>
    <dbReference type="NCBI Taxonomy" id="138068"/>
    <lineage>
        <taxon>Eukaryota</taxon>
        <taxon>Fungi</taxon>
        <taxon>Dikarya</taxon>
        <taxon>Ascomycota</taxon>
        <taxon>Pezizomycotina</taxon>
        <taxon>Sordariomycetes</taxon>
        <taxon>Xylariomycetidae</taxon>
        <taxon>Amphisphaeriales</taxon>
        <taxon>Sporocadaceae</taxon>
        <taxon>Seiridium</taxon>
    </lineage>
</organism>
<comment type="similarity">
    <text evidence="1">Belongs to the 5'-AMP-activated protein kinase gamma subunit family.</text>
</comment>
<feature type="domain" description="CBS" evidence="6">
    <location>
        <begin position="586"/>
        <end position="643"/>
    </location>
</feature>
<proteinExistence type="inferred from homology"/>
<dbReference type="EMBL" id="JARVKF010000427">
    <property type="protein sequence ID" value="KAK9414405.1"/>
    <property type="molecule type" value="Genomic_DNA"/>
</dbReference>
<dbReference type="InterPro" id="IPR046342">
    <property type="entry name" value="CBS_dom_sf"/>
</dbReference>
<sequence length="649" mass="73118">MAASRAPSKIYQYERRVYDSKKRGCGQRILRDFASLRGRVPSTTPPSDDEETTPASRFPRSRQSAWITVEWCPRSSICCNRAAQHHVLQQHPDATYKIRAELRAEVGGSQWCCSRGIQVQLVDDKPASASLLNCLALPREGRARHNIFPSRSSKVTVSRPAQASGFHCWPWVDRGNGATAHIEVPPVNRKLLITTPPKALPQIKLSNRSASTIPNDGIRFRGRFWPHRSKQAQPEPSHRSAAVRFIFARAARESERKADRVEPVHPPPSLKPVMDEVEPNDGAPSRLPAANSNVRPGHALPFVAPSSYLRPKTRTRTISMSEPTPMSPVDEEQLQGLKGLREFLKRRTSYDVLPLSFRLIVLDNDLLIKKSLNILIQNGIVSAPLWDSHTSRFAGLLTSTDYINVIQYYCQFPNEIDNVEKFRLSSLREIEKAIGVQTLETVSVHPSRPLYEACNRMLKSRARRIPLVDIDDETGRETVVSVITQYRILKFIAVNTEQHTSLLKKSVREIRLGTYENIATCQMSDSVLDVINLMVVHNISAVPVLDKNDTVLNVFEAVDVIPCIKGGAYDELKSPVGEALCKRPDDFQGIYTCTEDDRLDSIFQTIRQSRVHRIVVIDDRHHLRGIISLSDILKYVLFHGEDAAYFPPS</sequence>